<dbReference type="RefSeq" id="WP_254088418.1">
    <property type="nucleotide sequence ID" value="NZ_JAHESC010000001.1"/>
</dbReference>
<feature type="domain" description="Fe/B12 periplasmic-binding" evidence="2">
    <location>
        <begin position="28"/>
        <end position="285"/>
    </location>
</feature>
<evidence type="ECO:0000259" key="2">
    <source>
        <dbReference type="PROSITE" id="PS50983"/>
    </source>
</evidence>
<feature type="chain" id="PRO_5042968753" evidence="1">
    <location>
        <begin position="25"/>
        <end position="285"/>
    </location>
</feature>
<reference evidence="3 4" key="1">
    <citation type="submission" date="2021-05" db="EMBL/GenBank/DDBJ databases">
        <title>A Polyphasic approach of four new species of the genus Ohtaekwangia: Ohtaekwangia histidinii sp. nov., Ohtaekwangia cretensis sp. nov., Ohtaekwangia indiensis sp. nov., Ohtaekwangia reichenbachii sp. nov. from diverse environment.</title>
        <authorList>
            <person name="Octaviana S."/>
        </authorList>
    </citation>
    <scope>NUCLEOTIDE SEQUENCE [LARGE SCALE GENOMIC DNA]</scope>
    <source>
        <strain evidence="3 4">PWU37</strain>
    </source>
</reference>
<organism evidence="3 4">
    <name type="scientific">Dawidia soli</name>
    <dbReference type="NCBI Taxonomy" id="2782352"/>
    <lineage>
        <taxon>Bacteria</taxon>
        <taxon>Pseudomonadati</taxon>
        <taxon>Bacteroidota</taxon>
        <taxon>Cytophagia</taxon>
        <taxon>Cytophagales</taxon>
        <taxon>Chryseotaleaceae</taxon>
        <taxon>Dawidia</taxon>
    </lineage>
</organism>
<dbReference type="Gene3D" id="3.40.50.1980">
    <property type="entry name" value="Nitrogenase molybdenum iron protein domain"/>
    <property type="match status" value="2"/>
</dbReference>
<accession>A0AAP2D501</accession>
<evidence type="ECO:0000313" key="3">
    <source>
        <dbReference type="EMBL" id="MBT1685169.1"/>
    </source>
</evidence>
<dbReference type="PANTHER" id="PTHR30535">
    <property type="entry name" value="VITAMIN B12-BINDING PROTEIN"/>
    <property type="match status" value="1"/>
</dbReference>
<evidence type="ECO:0000313" key="4">
    <source>
        <dbReference type="Proteomes" id="UP001319180"/>
    </source>
</evidence>
<protein>
    <submittedName>
        <fullName evidence="3">ABC transporter substrate-binding protein</fullName>
    </submittedName>
</protein>
<evidence type="ECO:0000256" key="1">
    <source>
        <dbReference type="SAM" id="SignalP"/>
    </source>
</evidence>
<dbReference type="SUPFAM" id="SSF53807">
    <property type="entry name" value="Helical backbone' metal receptor"/>
    <property type="match status" value="1"/>
</dbReference>
<comment type="caution">
    <text evidence="3">The sequence shown here is derived from an EMBL/GenBank/DDBJ whole genome shotgun (WGS) entry which is preliminary data.</text>
</comment>
<name>A0AAP2D501_9BACT</name>
<dbReference type="PROSITE" id="PS50983">
    <property type="entry name" value="FE_B12_PBP"/>
    <property type="match status" value="1"/>
</dbReference>
<dbReference type="AlphaFoldDB" id="A0AAP2D501"/>
<feature type="signal peptide" evidence="1">
    <location>
        <begin position="1"/>
        <end position="24"/>
    </location>
</feature>
<keyword evidence="1" id="KW-0732">Signal</keyword>
<dbReference type="InterPro" id="IPR002491">
    <property type="entry name" value="ABC_transptr_periplasmic_BD"/>
</dbReference>
<gene>
    <name evidence="3" type="ORF">KK078_01305</name>
</gene>
<dbReference type="Pfam" id="PF01497">
    <property type="entry name" value="Peripla_BP_2"/>
    <property type="match status" value="1"/>
</dbReference>
<keyword evidence="4" id="KW-1185">Reference proteome</keyword>
<dbReference type="Proteomes" id="UP001319180">
    <property type="component" value="Unassembled WGS sequence"/>
</dbReference>
<dbReference type="InterPro" id="IPR050902">
    <property type="entry name" value="ABC_Transporter_SBP"/>
</dbReference>
<dbReference type="EMBL" id="JAHESC010000001">
    <property type="protein sequence ID" value="MBT1685169.1"/>
    <property type="molecule type" value="Genomic_DNA"/>
</dbReference>
<proteinExistence type="predicted"/>
<sequence>MSKSSACRLVLFLLVIGISVSSSAQQLRIITAGSALTETVCALGDCDKIIASDRTSLYPAEIQKLPSIGYRTGISAEGILGLKPTLIIAEKDYVDEAVLQQLAGSGVKLVIVDRKFTVDDTRKFIQQIATALHREAEGKKLIAKIEGELAEAKAMLKRATAVPKAVCIYNRGTATVSVAGTNTFGEILSYAGAVSAVKDVEGYKPLNTEALIAANPDYLVMIDAGLQSIGGVEGMLTVPGVAQTTAGKKKQIVSLDSLMLTNFGPRFGEAVKALVVLLHPELQPK</sequence>
<dbReference type="PANTHER" id="PTHR30535:SF4">
    <property type="entry name" value="HEMIN-BINDING PERIPLASMIC PROTEIN HMUT"/>
    <property type="match status" value="1"/>
</dbReference>